<dbReference type="OrthoDB" id="1734008at2759"/>
<dbReference type="AlphaFoldDB" id="A0A2P5YMA1"/>
<proteinExistence type="predicted"/>
<name>A0A2P5YMA1_GOSBA</name>
<feature type="region of interest" description="Disordered" evidence="1">
    <location>
        <begin position="1"/>
        <end position="58"/>
    </location>
</feature>
<dbReference type="EMBL" id="KZ663004">
    <property type="protein sequence ID" value="PPS16716.1"/>
    <property type="molecule type" value="Genomic_DNA"/>
</dbReference>
<reference evidence="2 3" key="1">
    <citation type="submission" date="2015-01" db="EMBL/GenBank/DDBJ databases">
        <title>Genome of allotetraploid Gossypium barbadense reveals genomic plasticity and fiber elongation in cotton evolution.</title>
        <authorList>
            <person name="Chen X."/>
            <person name="Liu X."/>
            <person name="Zhao B."/>
            <person name="Zheng H."/>
            <person name="Hu Y."/>
            <person name="Lu G."/>
            <person name="Yang C."/>
            <person name="Chen J."/>
            <person name="Shan C."/>
            <person name="Zhang L."/>
            <person name="Zhou Y."/>
            <person name="Wang L."/>
            <person name="Guo W."/>
            <person name="Bai Y."/>
            <person name="Ruan J."/>
            <person name="Shangguan X."/>
            <person name="Mao Y."/>
            <person name="Jiang J."/>
            <person name="Zhu Y."/>
            <person name="Lei J."/>
            <person name="Kang H."/>
            <person name="Chen S."/>
            <person name="He X."/>
            <person name="Wang R."/>
            <person name="Wang Y."/>
            <person name="Chen J."/>
            <person name="Wang L."/>
            <person name="Yu S."/>
            <person name="Wang B."/>
            <person name="Wei J."/>
            <person name="Song S."/>
            <person name="Lu X."/>
            <person name="Gao Z."/>
            <person name="Gu W."/>
            <person name="Deng X."/>
            <person name="Ma D."/>
            <person name="Wang S."/>
            <person name="Liang W."/>
            <person name="Fang L."/>
            <person name="Cai C."/>
            <person name="Zhu X."/>
            <person name="Zhou B."/>
            <person name="Zhang Y."/>
            <person name="Chen Z."/>
            <person name="Xu S."/>
            <person name="Zhu R."/>
            <person name="Wang S."/>
            <person name="Zhang T."/>
            <person name="Zhao G."/>
        </authorList>
    </citation>
    <scope>NUCLEOTIDE SEQUENCE [LARGE SCALE GENOMIC DNA]</scope>
    <source>
        <strain evidence="3">cv. Xinhai21</strain>
        <tissue evidence="2">Leaf</tissue>
    </source>
</reference>
<dbReference type="Proteomes" id="UP000239757">
    <property type="component" value="Unassembled WGS sequence"/>
</dbReference>
<dbReference type="PANTHER" id="PTHR33144">
    <property type="entry name" value="OS10G0409366 PROTEIN-RELATED"/>
    <property type="match status" value="1"/>
</dbReference>
<evidence type="ECO:0000256" key="1">
    <source>
        <dbReference type="SAM" id="MobiDB-lite"/>
    </source>
</evidence>
<dbReference type="PANTHER" id="PTHR33144:SF46">
    <property type="entry name" value="OS04G0610000 PROTEIN"/>
    <property type="match status" value="1"/>
</dbReference>
<feature type="compositionally biased region" description="Polar residues" evidence="1">
    <location>
        <begin position="10"/>
        <end position="38"/>
    </location>
</feature>
<accession>A0A2P5YMA1</accession>
<protein>
    <submittedName>
        <fullName evidence="2">Uncharacterized protein</fullName>
    </submittedName>
</protein>
<organism evidence="2 3">
    <name type="scientific">Gossypium barbadense</name>
    <name type="common">Sea Island cotton</name>
    <name type="synonym">Hibiscus barbadensis</name>
    <dbReference type="NCBI Taxonomy" id="3634"/>
    <lineage>
        <taxon>Eukaryota</taxon>
        <taxon>Viridiplantae</taxon>
        <taxon>Streptophyta</taxon>
        <taxon>Embryophyta</taxon>
        <taxon>Tracheophyta</taxon>
        <taxon>Spermatophyta</taxon>
        <taxon>Magnoliopsida</taxon>
        <taxon>eudicotyledons</taxon>
        <taxon>Gunneridae</taxon>
        <taxon>Pentapetalae</taxon>
        <taxon>rosids</taxon>
        <taxon>malvids</taxon>
        <taxon>Malvales</taxon>
        <taxon>Malvaceae</taxon>
        <taxon>Malvoideae</taxon>
        <taxon>Gossypium</taxon>
    </lineage>
</organism>
<evidence type="ECO:0000313" key="3">
    <source>
        <dbReference type="Proteomes" id="UP000239757"/>
    </source>
</evidence>
<sequence length="250" mass="28685">MGKMRRRRLQNLSIVQNTPNSKEANSEQQTVIGSSNVPETLDEPAEFQTESGGTRRGRGHTLLKDLYNLNPVECVKVSRNNHGQSVGSEARLLAGYLGIIARNTNMLPINYKSWHHMPNSNKNQALDNIKVSDDYIKKVLGKKWRDHKSTLKKEYFKKDIRVEEKLRNVPPGMLRNKALNTEEWAGERMIIKTNTELSTKLKDPILLTKGPILNVRDFVLSIVACLVTRSNDGRMIVLMFRQNDKKEWYI</sequence>
<evidence type="ECO:0000313" key="2">
    <source>
        <dbReference type="EMBL" id="PPS16716.1"/>
    </source>
</evidence>
<gene>
    <name evidence="2" type="ORF">GOBAR_AA03870</name>
</gene>